<reference evidence="2 3" key="1">
    <citation type="journal article" date="2016" name="Nat. Commun.">
        <title>Thousands of microbial genomes shed light on interconnected biogeochemical processes in an aquifer system.</title>
        <authorList>
            <person name="Anantharaman K."/>
            <person name="Brown C.T."/>
            <person name="Hug L.A."/>
            <person name="Sharon I."/>
            <person name="Castelle C.J."/>
            <person name="Probst A.J."/>
            <person name="Thomas B.C."/>
            <person name="Singh A."/>
            <person name="Wilkins M.J."/>
            <person name="Karaoz U."/>
            <person name="Brodie E.L."/>
            <person name="Williams K.H."/>
            <person name="Hubbard S.S."/>
            <person name="Banfield J.F."/>
        </authorList>
    </citation>
    <scope>NUCLEOTIDE SEQUENCE [LARGE SCALE GENOMIC DNA]</scope>
</reference>
<gene>
    <name evidence="2" type="ORF">A2786_03335</name>
</gene>
<dbReference type="EMBL" id="MHCJ01000003">
    <property type="protein sequence ID" value="OGY18504.1"/>
    <property type="molecule type" value="Genomic_DNA"/>
</dbReference>
<feature type="domain" description="Glycosyl transferase family 1" evidence="1">
    <location>
        <begin position="226"/>
        <end position="388"/>
    </location>
</feature>
<evidence type="ECO:0000313" key="2">
    <source>
        <dbReference type="EMBL" id="OGY18504.1"/>
    </source>
</evidence>
<dbReference type="Proteomes" id="UP000179233">
    <property type="component" value="Unassembled WGS sequence"/>
</dbReference>
<dbReference type="PANTHER" id="PTHR12526">
    <property type="entry name" value="GLYCOSYLTRANSFERASE"/>
    <property type="match status" value="1"/>
</dbReference>
<dbReference type="InterPro" id="IPR001296">
    <property type="entry name" value="Glyco_trans_1"/>
</dbReference>
<evidence type="ECO:0000259" key="1">
    <source>
        <dbReference type="Pfam" id="PF00534"/>
    </source>
</evidence>
<comment type="caution">
    <text evidence="2">The sequence shown here is derived from an EMBL/GenBank/DDBJ whole genome shotgun (WGS) entry which is preliminary data.</text>
</comment>
<name>A0A1G1VT53_9BACT</name>
<dbReference type="SUPFAM" id="SSF53756">
    <property type="entry name" value="UDP-Glycosyltransferase/glycogen phosphorylase"/>
    <property type="match status" value="1"/>
</dbReference>
<sequence>MTKAERSRKKSIKVLFLFQGTTHYYNLVLSKLNSHPEIDVSDVVPTAPQNLGEGVYQTREGIQFTLFELPEYKIFQRYYFFKGFLTILLKERPHIVVTTKVYLRGFFYHLPTFLIMRLFGTKLILKDHPFRFLPYPERRQRILLKFHALSFRTPVLAARSVLSLALQLLSLEEERLLYRMVDAFVCYIEDAYALFGSYGVPRQRIFITYNSPDTDHLFTIRRKLESRVPNITRHPYRVIHVGRLIPWKNVDLLIRAFGQVKRRFPKAELAIVGYGPQKEELLRLTRSLGLERSVKFLGGIYDYTDLGKTLLGCSVYVLAGMGGISINDAMAFGLPIICSVGDGTEKKLVRHRHNGLFFSEGNEDDLAEKINYLLAHPQLRDKMGKRSTEIIRSKININTVIRGYLNAFLYATRK</sequence>
<organism evidence="2 3">
    <name type="scientific">Candidatus Chisholmbacteria bacterium RIFCSPHIGHO2_01_FULL_52_32</name>
    <dbReference type="NCBI Taxonomy" id="1797591"/>
    <lineage>
        <taxon>Bacteria</taxon>
        <taxon>Candidatus Chisholmiibacteriota</taxon>
    </lineage>
</organism>
<dbReference type="AlphaFoldDB" id="A0A1G1VT53"/>
<dbReference type="Pfam" id="PF00534">
    <property type="entry name" value="Glycos_transf_1"/>
    <property type="match status" value="1"/>
</dbReference>
<proteinExistence type="predicted"/>
<dbReference type="PANTHER" id="PTHR12526:SF584">
    <property type="entry name" value="GLYCOSYLTRANSFERASE"/>
    <property type="match status" value="1"/>
</dbReference>
<accession>A0A1G1VT53</accession>
<dbReference type="Gene3D" id="3.40.50.2000">
    <property type="entry name" value="Glycogen Phosphorylase B"/>
    <property type="match status" value="2"/>
</dbReference>
<protein>
    <recommendedName>
        <fullName evidence="1">Glycosyl transferase family 1 domain-containing protein</fullName>
    </recommendedName>
</protein>
<dbReference type="GO" id="GO:0016757">
    <property type="term" value="F:glycosyltransferase activity"/>
    <property type="evidence" value="ECO:0007669"/>
    <property type="project" value="InterPro"/>
</dbReference>
<evidence type="ECO:0000313" key="3">
    <source>
        <dbReference type="Proteomes" id="UP000179233"/>
    </source>
</evidence>
<dbReference type="CDD" id="cd03801">
    <property type="entry name" value="GT4_PimA-like"/>
    <property type="match status" value="1"/>
</dbReference>